<dbReference type="InterPro" id="IPR010237">
    <property type="entry name" value="Pyr-5-nucltdase"/>
</dbReference>
<dbReference type="Proteomes" id="UP000462212">
    <property type="component" value="Unassembled WGS sequence"/>
</dbReference>
<evidence type="ECO:0000313" key="1">
    <source>
        <dbReference type="EMBL" id="TVY34145.1"/>
    </source>
</evidence>
<evidence type="ECO:0000313" key="2">
    <source>
        <dbReference type="Proteomes" id="UP000462212"/>
    </source>
</evidence>
<evidence type="ECO:0008006" key="3">
    <source>
        <dbReference type="Google" id="ProtNLM"/>
    </source>
</evidence>
<keyword evidence="2" id="KW-1185">Reference proteome</keyword>
<dbReference type="FunFam" id="1.10.150.450:FF:000001">
    <property type="entry name" value="SDT1p Pyrimidine nucleotidase"/>
    <property type="match status" value="1"/>
</dbReference>
<dbReference type="OrthoDB" id="1065058at2759"/>
<gene>
    <name evidence="1" type="ORF">LSUB1_G006393</name>
</gene>
<dbReference type="InterPro" id="IPR006439">
    <property type="entry name" value="HAD-SF_hydro_IA"/>
</dbReference>
<dbReference type="SFLD" id="SFLDG01129">
    <property type="entry name" value="C1.5:_HAD__Beta-PGM__Phosphata"/>
    <property type="match status" value="1"/>
</dbReference>
<dbReference type="Pfam" id="PF00702">
    <property type="entry name" value="Hydrolase"/>
    <property type="match status" value="1"/>
</dbReference>
<dbReference type="SUPFAM" id="SSF56784">
    <property type="entry name" value="HAD-like"/>
    <property type="match status" value="1"/>
</dbReference>
<comment type="caution">
    <text evidence="1">The sequence shown here is derived from an EMBL/GenBank/DDBJ whole genome shotgun (WGS) entry which is preliminary data.</text>
</comment>
<dbReference type="GO" id="GO:0009166">
    <property type="term" value="P:nucleotide catabolic process"/>
    <property type="evidence" value="ECO:0007669"/>
    <property type="project" value="TreeGrafter"/>
</dbReference>
<protein>
    <recommendedName>
        <fullName evidence="3">Suppressor of disruption of TFIIS</fullName>
    </recommendedName>
</protein>
<accession>A0A8H8U7D2</accession>
<dbReference type="NCBIfam" id="TIGR01993">
    <property type="entry name" value="Pyr-5-nucltdase"/>
    <property type="match status" value="1"/>
</dbReference>
<dbReference type="Gene3D" id="3.40.50.1000">
    <property type="entry name" value="HAD superfamily/HAD-like"/>
    <property type="match status" value="1"/>
</dbReference>
<dbReference type="AlphaFoldDB" id="A0A8H8U7D2"/>
<dbReference type="EMBL" id="QGMJ01000687">
    <property type="protein sequence ID" value="TVY34145.1"/>
    <property type="molecule type" value="Genomic_DNA"/>
</dbReference>
<proteinExistence type="predicted"/>
<organism evidence="1 2">
    <name type="scientific">Lachnellula subtilissima</name>
    <dbReference type="NCBI Taxonomy" id="602034"/>
    <lineage>
        <taxon>Eukaryota</taxon>
        <taxon>Fungi</taxon>
        <taxon>Dikarya</taxon>
        <taxon>Ascomycota</taxon>
        <taxon>Pezizomycotina</taxon>
        <taxon>Leotiomycetes</taxon>
        <taxon>Helotiales</taxon>
        <taxon>Lachnaceae</taxon>
        <taxon>Lachnellula</taxon>
    </lineage>
</organism>
<dbReference type="SFLD" id="SFLDS00003">
    <property type="entry name" value="Haloacid_Dehalogenase"/>
    <property type="match status" value="1"/>
</dbReference>
<name>A0A8H8U7D2_9HELO</name>
<reference evidence="1 2" key="1">
    <citation type="submission" date="2018-05" db="EMBL/GenBank/DDBJ databases">
        <title>Genome sequencing and assembly of the regulated plant pathogen Lachnellula willkommii and related sister species for the development of diagnostic species identification markers.</title>
        <authorList>
            <person name="Giroux E."/>
            <person name="Bilodeau G."/>
        </authorList>
    </citation>
    <scope>NUCLEOTIDE SEQUENCE [LARGE SCALE GENOMIC DNA]</scope>
    <source>
        <strain evidence="1 2">CBS 197.66</strain>
    </source>
</reference>
<dbReference type="GO" id="GO:0008252">
    <property type="term" value="F:nucleotidase activity"/>
    <property type="evidence" value="ECO:0007669"/>
    <property type="project" value="TreeGrafter"/>
</dbReference>
<dbReference type="NCBIfam" id="TIGR01509">
    <property type="entry name" value="HAD-SF-IA-v3"/>
    <property type="match status" value="1"/>
</dbReference>
<dbReference type="PANTHER" id="PTHR47438:SF1">
    <property type="entry name" value="PHOSPHATE METABOLISM PROTEIN 8-RELATED"/>
    <property type="match status" value="1"/>
</dbReference>
<sequence length="232" mass="26985">MADTRPVFFFDIDNCLYSKSKKVHDHMTVLIDDYFMKHLELDQEEAFRLHQEYYKTYGLAIEGLVRHHQIDPLEYNLQVDDALPLDEILAPDAQLRKLLEDVDKTKVKLWLFTNAYVTHGQRVVRLLGIEDMFEGMTFCDYGKRPMLCKPHLGMFDKAMSEAGVKEMKDCYFVELTATDDSALNCGKAEEIGWTTTHLVEEGEPLPAIKPCKNQIRHLEELRTLFPQFFKTS</sequence>
<dbReference type="Gene3D" id="1.10.150.450">
    <property type="match status" value="1"/>
</dbReference>
<dbReference type="SFLD" id="SFLDG01132">
    <property type="entry name" value="C1.5.3:_5'-Nucleotidase_Like"/>
    <property type="match status" value="1"/>
</dbReference>
<dbReference type="InterPro" id="IPR023214">
    <property type="entry name" value="HAD_sf"/>
</dbReference>
<dbReference type="InterPro" id="IPR052791">
    <property type="entry name" value="SSM1_domain"/>
</dbReference>
<dbReference type="PANTHER" id="PTHR47438">
    <property type="entry name" value="PHOSPHATE METABOLISM PROTEIN 8-RELATED"/>
    <property type="match status" value="1"/>
</dbReference>
<dbReference type="InterPro" id="IPR036412">
    <property type="entry name" value="HAD-like_sf"/>
</dbReference>
<dbReference type="GO" id="GO:0006206">
    <property type="term" value="P:pyrimidine nucleobase metabolic process"/>
    <property type="evidence" value="ECO:0007669"/>
    <property type="project" value="TreeGrafter"/>
</dbReference>